<dbReference type="Pfam" id="PF12833">
    <property type="entry name" value="HTH_18"/>
    <property type="match status" value="1"/>
</dbReference>
<name>A0A2Z5N881_BURPY</name>
<dbReference type="InterPro" id="IPR050204">
    <property type="entry name" value="AraC_XylS_family_regulators"/>
</dbReference>
<protein>
    <submittedName>
        <fullName evidence="5">AraC family transcriptional regulator</fullName>
    </submittedName>
</protein>
<dbReference type="EMBL" id="CP024904">
    <property type="protein sequence ID" value="AXF25783.1"/>
    <property type="molecule type" value="Genomic_DNA"/>
</dbReference>
<evidence type="ECO:0000259" key="4">
    <source>
        <dbReference type="PROSITE" id="PS01124"/>
    </source>
</evidence>
<dbReference type="PROSITE" id="PS00041">
    <property type="entry name" value="HTH_ARAC_FAMILY_1"/>
    <property type="match status" value="1"/>
</dbReference>
<dbReference type="PROSITE" id="PS01124">
    <property type="entry name" value="HTH_ARAC_FAMILY_2"/>
    <property type="match status" value="1"/>
</dbReference>
<dbReference type="InterPro" id="IPR018062">
    <property type="entry name" value="HTH_AraC-typ_CS"/>
</dbReference>
<dbReference type="PANTHER" id="PTHR46796:SF12">
    <property type="entry name" value="HTH-TYPE DNA-BINDING TRANSCRIPTIONAL ACTIVATOR EUTR"/>
    <property type="match status" value="1"/>
</dbReference>
<dbReference type="GO" id="GO:0043565">
    <property type="term" value="F:sequence-specific DNA binding"/>
    <property type="evidence" value="ECO:0007669"/>
    <property type="project" value="InterPro"/>
</dbReference>
<organism evidence="5 6">
    <name type="scientific">Burkholderia pyrrocinia</name>
    <name type="common">Pseudomonas pyrrocinia</name>
    <dbReference type="NCBI Taxonomy" id="60550"/>
    <lineage>
        <taxon>Bacteria</taxon>
        <taxon>Pseudomonadati</taxon>
        <taxon>Pseudomonadota</taxon>
        <taxon>Betaproteobacteria</taxon>
        <taxon>Burkholderiales</taxon>
        <taxon>Burkholderiaceae</taxon>
        <taxon>Burkholderia</taxon>
        <taxon>Burkholderia cepacia complex</taxon>
    </lineage>
</organism>
<evidence type="ECO:0000256" key="2">
    <source>
        <dbReference type="ARBA" id="ARBA00023125"/>
    </source>
</evidence>
<dbReference type="GO" id="GO:0003700">
    <property type="term" value="F:DNA-binding transcription factor activity"/>
    <property type="evidence" value="ECO:0007669"/>
    <property type="project" value="InterPro"/>
</dbReference>
<accession>A0A2Z5N881</accession>
<evidence type="ECO:0000313" key="5">
    <source>
        <dbReference type="EMBL" id="AXF25783.1"/>
    </source>
</evidence>
<reference evidence="5 6" key="1">
    <citation type="journal article" date="2018" name="ISME J.">
        <title>Involvement of Burkholderiaceae and sulfurous volatiles in disease-suppressive soils.</title>
        <authorList>
            <person name="Carrion V.J."/>
            <person name="Cordovez V."/>
            <person name="Tyc O."/>
            <person name="Etalo D.W."/>
            <person name="de Bruijn I."/>
            <person name="de Jager V.C."/>
            <person name="Medema M.H."/>
            <person name="Eberl L."/>
            <person name="Raaijmakers J.M."/>
        </authorList>
    </citation>
    <scope>NUCLEOTIDE SEQUENCE [LARGE SCALE GENOMIC DNA]</scope>
    <source>
        <strain evidence="6">mHSR5</strain>
    </source>
</reference>
<evidence type="ECO:0000256" key="1">
    <source>
        <dbReference type="ARBA" id="ARBA00023015"/>
    </source>
</evidence>
<dbReference type="PANTHER" id="PTHR46796">
    <property type="entry name" value="HTH-TYPE TRANSCRIPTIONAL ACTIVATOR RHAS-RELATED"/>
    <property type="match status" value="1"/>
</dbReference>
<keyword evidence="1" id="KW-0805">Transcription regulation</keyword>
<sequence length="490" mass="53744">MSTGARSAMFHLTYFGAVSALVHRHALPDHAAQMLAGDFEAALRDAERRAERVGASSARDDLANDEGVLFGALSDALLALEFFEDAEESYRREQKSRRAQGGTVRVASCRNTGWQMLARRRFRTALNCFAQLLLDRDSEPLDRLQGALGSAFAHFHLGQADAARSALEAAASAAAALDPLAQRIVDAATLDLDVQLQIRRADRLRDHAFWQATPLEAGARTHREAAEADAAAHALPDAAQGLRRRLEHVARLLRLAEGNARPADASAALIVALRPNQTAGTRRTQAIELALAALAGSADDLAEHVITLLHQAGEGANQDLDYLFCIAKVRRQQGRTDEALSLYHRYALDAMYCLRSEALAAKPDARKGGDAAVALNDDVSARLPARYRRAYRYMVEHAHRRDLLIDEIASHIGVTVRALQLAFKAHTGLAPTEVLRRHRMHGIRRELTGEAAQIGGVLDTANRWGVSSRSALLKSYRRYFDETPTDTQQR</sequence>
<dbReference type="SMART" id="SM00342">
    <property type="entry name" value="HTH_ARAC"/>
    <property type="match status" value="1"/>
</dbReference>
<gene>
    <name evidence="5" type="ORF">CUJ89_35815</name>
</gene>
<dbReference type="AlphaFoldDB" id="A0A2Z5N881"/>
<dbReference type="OrthoDB" id="9146493at2"/>
<feature type="domain" description="HTH araC/xylS-type" evidence="4">
    <location>
        <begin position="388"/>
        <end position="490"/>
    </location>
</feature>
<keyword evidence="3" id="KW-0804">Transcription</keyword>
<evidence type="ECO:0000313" key="6">
    <source>
        <dbReference type="Proteomes" id="UP000253104"/>
    </source>
</evidence>
<proteinExistence type="predicted"/>
<dbReference type="Gene3D" id="1.10.10.60">
    <property type="entry name" value="Homeodomain-like"/>
    <property type="match status" value="1"/>
</dbReference>
<dbReference type="Proteomes" id="UP000253104">
    <property type="component" value="Chromosome mHSR5_C"/>
</dbReference>
<keyword evidence="2" id="KW-0238">DNA-binding</keyword>
<evidence type="ECO:0000256" key="3">
    <source>
        <dbReference type="ARBA" id="ARBA00023163"/>
    </source>
</evidence>
<dbReference type="InterPro" id="IPR018060">
    <property type="entry name" value="HTH_AraC"/>
</dbReference>